<evidence type="ECO:0000256" key="1">
    <source>
        <dbReference type="SAM" id="MobiDB-lite"/>
    </source>
</evidence>
<dbReference type="Gene3D" id="2.170.150.40">
    <property type="entry name" value="Domain of unknown function (DUF427)"/>
    <property type="match status" value="2"/>
</dbReference>
<feature type="domain" description="DUF427" evidence="2">
    <location>
        <begin position="138"/>
        <end position="230"/>
    </location>
</feature>
<dbReference type="Pfam" id="PF04248">
    <property type="entry name" value="NTP_transf_9"/>
    <property type="match status" value="2"/>
</dbReference>
<protein>
    <recommendedName>
        <fullName evidence="2">DUF427 domain-containing protein</fullName>
    </recommendedName>
</protein>
<sequence length="266" mass="29664">MRTELSPRWVRGYVGDVAVVDTRSALLFWEDSFPVPSYAHDPADVRTDLLVPSAGPPPTQPWFFLPRGPVSAWYDLRVDGRTVPHAAWRRDDPALADRLVISWAPGLLDRWLEEDEEVAGHPRDPHKRVDALPSSRHVVVSLDGVVLADSWSPVLLFETGLPVRSYLPAADVRLEALTPSSRRSHCPYKGAADRYWDVSGHPDGEGLAWSYRDPYPAVGRIRDRIAFYDELVDVTVDGVLQPRPVSPFSQAAHRPGRDEQGSPPVS</sequence>
<organism evidence="3">
    <name type="scientific">uncultured Friedmanniella sp</name>
    <dbReference type="NCBI Taxonomy" id="335381"/>
    <lineage>
        <taxon>Bacteria</taxon>
        <taxon>Bacillati</taxon>
        <taxon>Actinomycetota</taxon>
        <taxon>Actinomycetes</taxon>
        <taxon>Propionibacteriales</taxon>
        <taxon>Nocardioidaceae</taxon>
        <taxon>Friedmanniella</taxon>
        <taxon>environmental samples</taxon>
    </lineage>
</organism>
<gene>
    <name evidence="3" type="ORF">AVDCRST_MAG48-1363</name>
</gene>
<evidence type="ECO:0000313" key="3">
    <source>
        <dbReference type="EMBL" id="CAA9301536.1"/>
    </source>
</evidence>
<feature type="domain" description="DUF427" evidence="2">
    <location>
        <begin position="11"/>
        <end position="94"/>
    </location>
</feature>
<evidence type="ECO:0000259" key="2">
    <source>
        <dbReference type="Pfam" id="PF04248"/>
    </source>
</evidence>
<reference evidence="3" key="1">
    <citation type="submission" date="2020-02" db="EMBL/GenBank/DDBJ databases">
        <authorList>
            <person name="Meier V. D."/>
        </authorList>
    </citation>
    <scope>NUCLEOTIDE SEQUENCE</scope>
    <source>
        <strain evidence="3">AVDCRST_MAG48</strain>
    </source>
</reference>
<proteinExistence type="predicted"/>
<name>A0A6J4KCY0_9ACTN</name>
<dbReference type="InterPro" id="IPR007361">
    <property type="entry name" value="DUF427"/>
</dbReference>
<dbReference type="AlphaFoldDB" id="A0A6J4KCY0"/>
<dbReference type="EMBL" id="CADCTS010000195">
    <property type="protein sequence ID" value="CAA9301536.1"/>
    <property type="molecule type" value="Genomic_DNA"/>
</dbReference>
<feature type="region of interest" description="Disordered" evidence="1">
    <location>
        <begin position="245"/>
        <end position="266"/>
    </location>
</feature>
<dbReference type="InterPro" id="IPR038694">
    <property type="entry name" value="DUF427_sf"/>
</dbReference>
<accession>A0A6J4KCY0</accession>
<dbReference type="PANTHER" id="PTHR34310">
    <property type="entry name" value="DUF427 DOMAIN PROTEIN (AFU_ORTHOLOGUE AFUA_3G02220)"/>
    <property type="match status" value="1"/>
</dbReference>
<dbReference type="PANTHER" id="PTHR34310:SF9">
    <property type="entry name" value="BLR5716 PROTEIN"/>
    <property type="match status" value="1"/>
</dbReference>